<evidence type="ECO:0000313" key="2">
    <source>
        <dbReference type="Proteomes" id="UP000466906"/>
    </source>
</evidence>
<protein>
    <submittedName>
        <fullName evidence="1">Uncharacterized protein</fullName>
    </submittedName>
</protein>
<sequence length="135" mass="15206">MTNDWNDFRGELDADQQAQVEGLSRMDHPRRDEMLVAYARSLVQENLLQTWLADVPVPAGAVSKGSEWIDDGASVYRFFDGTARGDVKIVIQQWDDDRAERVVFAGKVPDPCTADQAREWGKDMIAAAAEIERHQ</sequence>
<dbReference type="EMBL" id="AP022565">
    <property type="protein sequence ID" value="BBX25331.1"/>
    <property type="molecule type" value="Genomic_DNA"/>
</dbReference>
<keyword evidence="2" id="KW-1185">Reference proteome</keyword>
<organism evidence="1 2">
    <name type="scientific">Mycolicibacterium alvei</name>
    <dbReference type="NCBI Taxonomy" id="67081"/>
    <lineage>
        <taxon>Bacteria</taxon>
        <taxon>Bacillati</taxon>
        <taxon>Actinomycetota</taxon>
        <taxon>Actinomycetes</taxon>
        <taxon>Mycobacteriales</taxon>
        <taxon>Mycobacteriaceae</taxon>
        <taxon>Mycolicibacterium</taxon>
    </lineage>
</organism>
<evidence type="ECO:0000313" key="1">
    <source>
        <dbReference type="EMBL" id="BBX25331.1"/>
    </source>
</evidence>
<dbReference type="Proteomes" id="UP000466906">
    <property type="component" value="Chromosome"/>
</dbReference>
<dbReference type="RefSeq" id="WP_163660752.1">
    <property type="nucleotide sequence ID" value="NZ_AP022565.1"/>
</dbReference>
<dbReference type="KEGG" id="malv:MALV_04560"/>
<reference evidence="1 2" key="1">
    <citation type="journal article" date="2019" name="Emerg. Microbes Infect.">
        <title>Comprehensive subspecies identification of 175 nontuberculous mycobacteria species based on 7547 genomic profiles.</title>
        <authorList>
            <person name="Matsumoto Y."/>
            <person name="Kinjo T."/>
            <person name="Motooka D."/>
            <person name="Nabeya D."/>
            <person name="Jung N."/>
            <person name="Uechi K."/>
            <person name="Horii T."/>
            <person name="Iida T."/>
            <person name="Fujita J."/>
            <person name="Nakamura S."/>
        </authorList>
    </citation>
    <scope>NUCLEOTIDE SEQUENCE [LARGE SCALE GENOMIC DNA]</scope>
    <source>
        <strain evidence="1 2">JCM 12272</strain>
    </source>
</reference>
<dbReference type="AlphaFoldDB" id="A0A6N4UP71"/>
<proteinExistence type="predicted"/>
<accession>A0A6N4UP71</accession>
<gene>
    <name evidence="1" type="ORF">MALV_04560</name>
</gene>
<name>A0A6N4UP71_9MYCO</name>